<reference evidence="1" key="4">
    <citation type="journal article" date="2001" name="Nature">
        <title>Functional annotation of a full-length mouse cDNA collection.</title>
        <authorList>
            <consortium name="The RIKEN Genome Exploration Research Group Phase II Team and the FANTOM Consortium"/>
        </authorList>
    </citation>
    <scope>NUCLEOTIDE SEQUENCE</scope>
    <source>
        <strain evidence="1">C57BL/6J</strain>
        <tissue evidence="2">Sympathetic ganglion</tissue>
        <tissue evidence="1">Whole body</tissue>
    </source>
</reference>
<reference evidence="1" key="6">
    <citation type="journal article" date="2002" name="Nature">
        <title>Analysis of the mouse transcriptome based on functional annotation of 60,770 full-length cDNAs.</title>
        <authorList>
            <consortium name="The FANTOM Consortium and the RIKEN Genome Exploration Research Group Phase I and II Team"/>
        </authorList>
    </citation>
    <scope>NUCLEOTIDE SEQUENCE</scope>
    <source>
        <strain evidence="1">C57BL/6J</strain>
        <tissue evidence="2">Sympathetic ganglion</tissue>
        <tissue evidence="1">Whole body</tissue>
    </source>
</reference>
<sequence length="122" mass="13594">MNKVTFPKAAKPGLMSREWNSFGYSSGDNMYKERESDQRRCNLALLELQCAVAFPQFPPRYPRSAPCSVTTGDSDTDPYHQESQSALLGRAKGKFGIQIPNFGIRNSSVDVLSFPFLTQPKA</sequence>
<protein>
    <submittedName>
        <fullName evidence="1">Uncharacterized protein</fullName>
    </submittedName>
</protein>
<dbReference type="MGI" id="MGI:107444">
    <property type="gene designation" value="Efna5"/>
</dbReference>
<proteinExistence type="evidence at transcript level"/>
<evidence type="ECO:0000313" key="2">
    <source>
        <dbReference type="EMBL" id="BAE28643.1"/>
    </source>
</evidence>
<reference evidence="2" key="7">
    <citation type="submission" date="2004-03" db="EMBL/GenBank/DDBJ databases">
        <authorList>
            <person name="Arakawa T."/>
            <person name="Carninci P."/>
            <person name="Fukuda S."/>
            <person name="Hashizume W."/>
            <person name="Hayashida K."/>
            <person name="Hori F."/>
            <person name="Iida J."/>
            <person name="Imamura K."/>
            <person name="Imotani K."/>
            <person name="Itoh M."/>
            <person name="Kanagawa S."/>
            <person name="Kawai J."/>
            <person name="Kojima M."/>
            <person name="Konno H."/>
            <person name="Murata M."/>
            <person name="Nakamura M."/>
            <person name="Ninomiya N."/>
            <person name="Nishiyori H."/>
            <person name="Nomura K."/>
            <person name="Ohno M."/>
            <person name="Sakazume N."/>
            <person name="Sano H."/>
            <person name="Sasaki D."/>
            <person name="Shibata K."/>
            <person name="Shiraki T."/>
            <person name="Tagami M."/>
            <person name="Tagami Y."/>
            <person name="Waki K."/>
            <person name="Watahiki A."/>
            <person name="Muramatsu M."/>
            <person name="Hayashizaki Y."/>
        </authorList>
    </citation>
    <scope>NUCLEOTIDE SEQUENCE</scope>
    <source>
        <strain evidence="2">C57BL/6J</strain>
        <tissue evidence="2">Sympathetic ganglion</tissue>
    </source>
</reference>
<dbReference type="AGR" id="MGI:107444"/>
<dbReference type="AlphaFoldDB" id="Q8BQD3"/>
<reference evidence="1" key="8">
    <citation type="journal article" date="2005" name="Science">
        <title>The Transcriptional Landscape of the Mammalian Genome.</title>
        <authorList>
            <consortium name="The FANTOM Consortium"/>
            <consortium name="Riken Genome Exploration Research Group and Genome Science Group (Genome Network Project Core Group)"/>
        </authorList>
    </citation>
    <scope>NUCLEOTIDE SEQUENCE</scope>
    <source>
        <strain evidence="1">C57BL/6J</strain>
        <tissue evidence="2">Sympathetic ganglion</tissue>
        <tissue evidence="1">Whole body</tissue>
    </source>
</reference>
<reference evidence="1" key="2">
    <citation type="journal article" date="2000" name="Genome Res.">
        <title>Normalization and subtraction of cap-trapper-selected cDNAs to prepare full-length cDNA libraries for rapid discovery of new genes.</title>
        <authorList>
            <person name="Carninci P."/>
            <person name="Shibata Y."/>
            <person name="Hayatsu N."/>
            <person name="Sugahara Y."/>
            <person name="Shibata K."/>
            <person name="Itoh M."/>
            <person name="Konno H."/>
            <person name="Okazaki Y."/>
            <person name="Muramatsu M."/>
            <person name="Hayashizaki Y."/>
        </authorList>
    </citation>
    <scope>NUCLEOTIDE SEQUENCE</scope>
    <source>
        <strain evidence="1">C57BL/6J</strain>
        <tissue evidence="2">Sympathetic ganglion</tissue>
        <tissue evidence="1">Whole body</tissue>
    </source>
</reference>
<reference evidence="1" key="9">
    <citation type="journal article" date="2005" name="Science">
        <title>Antisense Transcription in the Mammalian Transcriptome.</title>
        <authorList>
            <consortium name="RIKEN Genome Exploration Research Group and Genome Science Group (Genome Network Project Core Group) and the FANTOM Consortium"/>
        </authorList>
    </citation>
    <scope>NUCLEOTIDE SEQUENCE</scope>
    <source>
        <strain evidence="1">C57BL/6J</strain>
        <tissue evidence="2">Sympathetic ganglion</tissue>
        <tissue evidence="1">Whole body</tissue>
    </source>
</reference>
<accession>Q8BQD3</accession>
<organism evidence="1">
    <name type="scientific">Mus musculus</name>
    <name type="common">Mouse</name>
    <dbReference type="NCBI Taxonomy" id="10090"/>
    <lineage>
        <taxon>Eukaryota</taxon>
        <taxon>Metazoa</taxon>
        <taxon>Chordata</taxon>
        <taxon>Craniata</taxon>
        <taxon>Vertebrata</taxon>
        <taxon>Euteleostomi</taxon>
        <taxon>Mammalia</taxon>
        <taxon>Eutheria</taxon>
        <taxon>Euarchontoglires</taxon>
        <taxon>Glires</taxon>
        <taxon>Rodentia</taxon>
        <taxon>Myomorpha</taxon>
        <taxon>Muroidea</taxon>
        <taxon>Muridae</taxon>
        <taxon>Murinae</taxon>
        <taxon>Mus</taxon>
        <taxon>Mus</taxon>
    </lineage>
</organism>
<evidence type="ECO:0000313" key="1">
    <source>
        <dbReference type="EMBL" id="BAC34487.1"/>
    </source>
</evidence>
<name>Q8BQD3_MOUSE</name>
<gene>
    <name evidence="3" type="primary">Efna5</name>
</gene>
<reference evidence="1" key="5">
    <citation type="submission" date="2001-07" db="EMBL/GenBank/DDBJ databases">
        <authorList>
            <person name="Adachi J."/>
            <person name="Aizawa K."/>
            <person name="Akimura T."/>
            <person name="Arakawa T."/>
            <person name="Bono H."/>
            <person name="Carninci P."/>
            <person name="Fukuda S."/>
            <person name="Furuno M."/>
            <person name="Hanagaki T."/>
            <person name="Hara A."/>
            <person name="Hashizume W."/>
            <person name="Hayashida K."/>
            <person name="Hayatsu N."/>
            <person name="Hiramoto K."/>
            <person name="Hiraoka T."/>
            <person name="Hirozane T."/>
            <person name="Hori F."/>
            <person name="Imotani K."/>
            <person name="Ishii Y."/>
            <person name="Itoh M."/>
            <person name="Kagawa I."/>
            <person name="Kasukawa T."/>
            <person name="Katoh H."/>
            <person name="Kawai J."/>
            <person name="Kojima Y."/>
            <person name="Kondo S."/>
            <person name="Konno H."/>
            <person name="Kouda M."/>
            <person name="Koya S."/>
            <person name="Kurihara C."/>
            <person name="Matsuyama T."/>
            <person name="Miyazaki A."/>
            <person name="Murata M."/>
            <person name="Nakamura M."/>
            <person name="Nishi K."/>
            <person name="Nomura K."/>
            <person name="Numazaki R."/>
            <person name="Ohno M."/>
            <person name="Ohsato N."/>
            <person name="Okazaki Y."/>
            <person name="Saito R."/>
            <person name="Saitoh H."/>
            <person name="Sakai C."/>
            <person name="Sakai K."/>
            <person name="Sakazume N."/>
            <person name="Sano H."/>
            <person name="Sasaki D."/>
            <person name="Shibata K."/>
            <person name="Shinagawa A."/>
            <person name="Shiraki T."/>
            <person name="Sogabe Y."/>
            <person name="Tagami M."/>
            <person name="Tagawa A."/>
            <person name="Takahashi F."/>
            <person name="Takaku-Akahira S."/>
            <person name="Takeda Y."/>
            <person name="Tanaka T."/>
            <person name="Tomaru A."/>
            <person name="Toya T."/>
            <person name="Yasunishi A."/>
            <person name="Muramatsu M."/>
            <person name="Hayashizaki Y."/>
        </authorList>
    </citation>
    <scope>NUCLEOTIDE SEQUENCE</scope>
    <source>
        <strain evidence="1">C57BL/6J</strain>
        <tissue evidence="1">Whole body</tissue>
    </source>
</reference>
<reference evidence="1" key="3">
    <citation type="journal article" date="2000" name="Genome Res.">
        <title>RIKEN integrated sequence analysis (RISA) system--384-format sequencing pipeline with 384 multicapillary sequencer.</title>
        <authorList>
            <person name="Shibata K."/>
            <person name="Itoh M."/>
            <person name="Aizawa K."/>
            <person name="Nagaoka S."/>
            <person name="Sasaki N."/>
            <person name="Carninci P."/>
            <person name="Konno H."/>
            <person name="Akiyama J."/>
            <person name="Nishi K."/>
            <person name="Kitsunai T."/>
            <person name="Tashiro H."/>
            <person name="Itoh M."/>
            <person name="Sumi N."/>
            <person name="Ishii Y."/>
            <person name="Nakamura S."/>
            <person name="Hazama M."/>
            <person name="Nishine T."/>
            <person name="Harada A."/>
            <person name="Yamamoto R."/>
            <person name="Matsumoto H."/>
            <person name="Sakaguchi S."/>
            <person name="Ikegami T."/>
            <person name="Kashiwagi K."/>
            <person name="Fujiwake S."/>
            <person name="Inoue K."/>
            <person name="Togawa Y."/>
            <person name="Izawa M."/>
            <person name="Ohara E."/>
            <person name="Watahiki M."/>
            <person name="Yoneda Y."/>
            <person name="Ishikawa T."/>
            <person name="Ozawa K."/>
            <person name="Tanaka T."/>
            <person name="Matsuura S."/>
            <person name="Kawai J."/>
            <person name="Okazaki Y."/>
            <person name="Muramatsu M."/>
            <person name="Inoue Y."/>
            <person name="Kira A."/>
            <person name="Hayashizaki Y."/>
        </authorList>
    </citation>
    <scope>NUCLEOTIDE SEQUENCE</scope>
    <source>
        <strain evidence="1">C57BL/6J</strain>
        <tissue evidence="2">Sympathetic ganglion</tissue>
        <tissue evidence="1">Whole body</tissue>
    </source>
</reference>
<reference evidence="1" key="1">
    <citation type="journal article" date="1999" name="Methods Enzymol.">
        <title>High-efficiency full-length cDNA cloning.</title>
        <authorList>
            <person name="Carninci P."/>
            <person name="Hayashizaki Y."/>
        </authorList>
    </citation>
    <scope>NUCLEOTIDE SEQUENCE</scope>
    <source>
        <strain evidence="1">C57BL/6J</strain>
        <tissue evidence="2">Sympathetic ganglion</tissue>
        <tissue evidence="1">Whole body</tissue>
    </source>
</reference>
<dbReference type="EMBL" id="AK148690">
    <property type="protein sequence ID" value="BAE28643.1"/>
    <property type="molecule type" value="mRNA"/>
</dbReference>
<evidence type="ECO:0000313" key="3">
    <source>
        <dbReference type="MGI" id="MGI:107444"/>
    </source>
</evidence>
<dbReference type="EMBL" id="AK050989">
    <property type="protein sequence ID" value="BAC34487.1"/>
    <property type="molecule type" value="mRNA"/>
</dbReference>